<dbReference type="NCBIfam" id="NF008037">
    <property type="entry name" value="PRK10769.1"/>
    <property type="match status" value="1"/>
</dbReference>
<accession>A0ABV4M5U5</accession>
<dbReference type="RefSeq" id="WP_371730205.1">
    <property type="nucleotide sequence ID" value="NZ_JBGOOT010000005.1"/>
</dbReference>
<dbReference type="Gene3D" id="3.40.430.10">
    <property type="entry name" value="Dihydrofolate Reductase, subunit A"/>
    <property type="match status" value="1"/>
</dbReference>
<reference evidence="10 11" key="1">
    <citation type="submission" date="2024-06" db="EMBL/GenBank/DDBJ databases">
        <authorList>
            <person name="Steensen K."/>
            <person name="Seneca J."/>
            <person name="Bartlau N."/>
            <person name="Yu A.X."/>
            <person name="Polz M.F."/>
        </authorList>
    </citation>
    <scope>NUCLEOTIDE SEQUENCE [LARGE SCALE GENOMIC DNA]</scope>
    <source>
        <strain evidence="10 11">FF146</strain>
    </source>
</reference>
<evidence type="ECO:0000313" key="11">
    <source>
        <dbReference type="Proteomes" id="UP001569153"/>
    </source>
</evidence>
<evidence type="ECO:0000259" key="9">
    <source>
        <dbReference type="PROSITE" id="PS51330"/>
    </source>
</evidence>
<feature type="domain" description="DHFR" evidence="9">
    <location>
        <begin position="2"/>
        <end position="175"/>
    </location>
</feature>
<dbReference type="InterPro" id="IPR001796">
    <property type="entry name" value="DHFR_dom"/>
</dbReference>
<evidence type="ECO:0000256" key="3">
    <source>
        <dbReference type="ARBA" id="ARBA00012856"/>
    </source>
</evidence>
<dbReference type="CDD" id="cd00209">
    <property type="entry name" value="DHFR"/>
    <property type="match status" value="1"/>
</dbReference>
<proteinExistence type="inferred from homology"/>
<dbReference type="SUPFAM" id="SSF53597">
    <property type="entry name" value="Dihydrofolate reductase-like"/>
    <property type="match status" value="1"/>
</dbReference>
<name>A0ABV4M5U5_9VIBR</name>
<evidence type="ECO:0000256" key="5">
    <source>
        <dbReference type="ARBA" id="ARBA00022857"/>
    </source>
</evidence>
<sequence length="175" mass="19624">MKISLIAAMAHGGKIDKENGFLPESGDRIIGKENAMPWHLPADFSWFKKHTLGKPVIMGRKTYNSIGRPLPGRLNIVISRDPELTIDGVTVVTSTEDALKAVGIVDEVMVIGGGSIYESYLPIANKLYLTFIEAEIEGDTRFPNWGSEGWVCVEDYYYARDDKNLFDMHFVILER</sequence>
<keyword evidence="11" id="KW-1185">Reference proteome</keyword>
<dbReference type="Proteomes" id="UP001569153">
    <property type="component" value="Unassembled WGS sequence"/>
</dbReference>
<comment type="pathway">
    <text evidence="1 8">Cofactor biosynthesis; tetrahydrofolate biosynthesis; 5,6,7,8-tetrahydrofolate from 7,8-dihydrofolate: step 1/1.</text>
</comment>
<evidence type="ECO:0000256" key="8">
    <source>
        <dbReference type="PIRNR" id="PIRNR000194"/>
    </source>
</evidence>
<comment type="catalytic activity">
    <reaction evidence="8">
        <text>(6S)-5,6,7,8-tetrahydrofolate + NADP(+) = 7,8-dihydrofolate + NADPH + H(+)</text>
        <dbReference type="Rhea" id="RHEA:15009"/>
        <dbReference type="ChEBI" id="CHEBI:15378"/>
        <dbReference type="ChEBI" id="CHEBI:57451"/>
        <dbReference type="ChEBI" id="CHEBI:57453"/>
        <dbReference type="ChEBI" id="CHEBI:57783"/>
        <dbReference type="ChEBI" id="CHEBI:58349"/>
        <dbReference type="EC" id="1.5.1.3"/>
    </reaction>
</comment>
<keyword evidence="6 8" id="KW-0560">Oxidoreductase</keyword>
<comment type="function">
    <text evidence="7 8">Key enzyme in folate metabolism. Catalyzes an essential reaction for de novo glycine and purine synthesis, and for DNA precursor synthesis.</text>
</comment>
<dbReference type="PRINTS" id="PR00070">
    <property type="entry name" value="DHFR"/>
</dbReference>
<gene>
    <name evidence="10" type="primary">folA</name>
    <name evidence="10" type="ORF">ACED38_08290</name>
</gene>
<comment type="caution">
    <text evidence="10">The sequence shown here is derived from an EMBL/GenBank/DDBJ whole genome shotgun (WGS) entry which is preliminary data.</text>
</comment>
<dbReference type="PANTHER" id="PTHR48069">
    <property type="entry name" value="DIHYDROFOLATE REDUCTASE"/>
    <property type="match status" value="1"/>
</dbReference>
<protein>
    <recommendedName>
        <fullName evidence="3 8">Dihydrofolate reductase</fullName>
        <ecNumber evidence="3 8">1.5.1.3</ecNumber>
    </recommendedName>
</protein>
<evidence type="ECO:0000256" key="7">
    <source>
        <dbReference type="ARBA" id="ARBA00025067"/>
    </source>
</evidence>
<dbReference type="PROSITE" id="PS51330">
    <property type="entry name" value="DHFR_2"/>
    <property type="match status" value="1"/>
</dbReference>
<comment type="similarity">
    <text evidence="2 8">Belongs to the dihydrofolate reductase family.</text>
</comment>
<dbReference type="PIRSF" id="PIRSF000194">
    <property type="entry name" value="DHFR"/>
    <property type="match status" value="1"/>
</dbReference>
<dbReference type="Pfam" id="PF00186">
    <property type="entry name" value="DHFR_1"/>
    <property type="match status" value="1"/>
</dbReference>
<evidence type="ECO:0000256" key="2">
    <source>
        <dbReference type="ARBA" id="ARBA00009539"/>
    </source>
</evidence>
<organism evidence="10 11">
    <name type="scientific">Vibrio cortegadensis</name>
    <dbReference type="NCBI Taxonomy" id="1328770"/>
    <lineage>
        <taxon>Bacteria</taxon>
        <taxon>Pseudomonadati</taxon>
        <taxon>Pseudomonadota</taxon>
        <taxon>Gammaproteobacteria</taxon>
        <taxon>Vibrionales</taxon>
        <taxon>Vibrionaceae</taxon>
        <taxon>Vibrio</taxon>
    </lineage>
</organism>
<evidence type="ECO:0000256" key="4">
    <source>
        <dbReference type="ARBA" id="ARBA00022563"/>
    </source>
</evidence>
<dbReference type="EC" id="1.5.1.3" evidence="3 8"/>
<evidence type="ECO:0000256" key="1">
    <source>
        <dbReference type="ARBA" id="ARBA00004903"/>
    </source>
</evidence>
<keyword evidence="5 8" id="KW-0521">NADP</keyword>
<dbReference type="InterPro" id="IPR024072">
    <property type="entry name" value="DHFR-like_dom_sf"/>
</dbReference>
<dbReference type="EMBL" id="JBGOOT010000005">
    <property type="protein sequence ID" value="MEZ8194887.1"/>
    <property type="molecule type" value="Genomic_DNA"/>
</dbReference>
<dbReference type="InterPro" id="IPR012259">
    <property type="entry name" value="DHFR"/>
</dbReference>
<evidence type="ECO:0000313" key="10">
    <source>
        <dbReference type="EMBL" id="MEZ8194887.1"/>
    </source>
</evidence>
<keyword evidence="4 8" id="KW-0554">One-carbon metabolism</keyword>
<evidence type="ECO:0000256" key="6">
    <source>
        <dbReference type="ARBA" id="ARBA00023002"/>
    </source>
</evidence>
<dbReference type="PANTHER" id="PTHR48069:SF3">
    <property type="entry name" value="DIHYDROFOLATE REDUCTASE"/>
    <property type="match status" value="1"/>
</dbReference>